<protein>
    <submittedName>
        <fullName evidence="1">Uncharacterized protein</fullName>
    </submittedName>
</protein>
<accession>A0ACB9FI73</accession>
<reference evidence="2" key="1">
    <citation type="journal article" date="2022" name="Mol. Ecol. Resour.">
        <title>The genomes of chicory, endive, great burdock and yacon provide insights into Asteraceae palaeo-polyploidization history and plant inulin production.</title>
        <authorList>
            <person name="Fan W."/>
            <person name="Wang S."/>
            <person name="Wang H."/>
            <person name="Wang A."/>
            <person name="Jiang F."/>
            <person name="Liu H."/>
            <person name="Zhao H."/>
            <person name="Xu D."/>
            <person name="Zhang Y."/>
        </authorList>
    </citation>
    <scope>NUCLEOTIDE SEQUENCE [LARGE SCALE GENOMIC DNA]</scope>
    <source>
        <strain evidence="2">cv. Niubang</strain>
    </source>
</reference>
<comment type="caution">
    <text evidence="1">The sequence shown here is derived from an EMBL/GenBank/DDBJ whole genome shotgun (WGS) entry which is preliminary data.</text>
</comment>
<name>A0ACB9FI73_ARCLA</name>
<evidence type="ECO:0000313" key="2">
    <source>
        <dbReference type="Proteomes" id="UP001055879"/>
    </source>
</evidence>
<dbReference type="Proteomes" id="UP001055879">
    <property type="component" value="Linkage Group LG01"/>
</dbReference>
<proteinExistence type="predicted"/>
<reference evidence="1 2" key="2">
    <citation type="journal article" date="2022" name="Mol. Ecol. Resour.">
        <title>The genomes of chicory, endive, great burdock and yacon provide insights into Asteraceae paleo-polyploidization history and plant inulin production.</title>
        <authorList>
            <person name="Fan W."/>
            <person name="Wang S."/>
            <person name="Wang H."/>
            <person name="Wang A."/>
            <person name="Jiang F."/>
            <person name="Liu H."/>
            <person name="Zhao H."/>
            <person name="Xu D."/>
            <person name="Zhang Y."/>
        </authorList>
    </citation>
    <scope>NUCLEOTIDE SEQUENCE [LARGE SCALE GENOMIC DNA]</scope>
    <source>
        <strain evidence="2">cv. Niubang</strain>
    </source>
</reference>
<keyword evidence="2" id="KW-1185">Reference proteome</keyword>
<evidence type="ECO:0000313" key="1">
    <source>
        <dbReference type="EMBL" id="KAI3770551.1"/>
    </source>
</evidence>
<sequence>MQKFSILSQFESARVEVLEIPWLVEDIVHCTKLELVPAVVDAALQTIAHLSEEPDAVEAHGDGVDALKALLTPKLDNMLKDELPKDLLIKLNSNSELLDIIWNSLTRAELLKFVD</sequence>
<gene>
    <name evidence="1" type="ORF">L6452_01688</name>
</gene>
<dbReference type="EMBL" id="CM042047">
    <property type="protein sequence ID" value="KAI3770551.1"/>
    <property type="molecule type" value="Genomic_DNA"/>
</dbReference>
<organism evidence="1 2">
    <name type="scientific">Arctium lappa</name>
    <name type="common">Greater burdock</name>
    <name type="synonym">Lappa major</name>
    <dbReference type="NCBI Taxonomy" id="4217"/>
    <lineage>
        <taxon>Eukaryota</taxon>
        <taxon>Viridiplantae</taxon>
        <taxon>Streptophyta</taxon>
        <taxon>Embryophyta</taxon>
        <taxon>Tracheophyta</taxon>
        <taxon>Spermatophyta</taxon>
        <taxon>Magnoliopsida</taxon>
        <taxon>eudicotyledons</taxon>
        <taxon>Gunneridae</taxon>
        <taxon>Pentapetalae</taxon>
        <taxon>asterids</taxon>
        <taxon>campanulids</taxon>
        <taxon>Asterales</taxon>
        <taxon>Asteraceae</taxon>
        <taxon>Carduoideae</taxon>
        <taxon>Cardueae</taxon>
        <taxon>Arctiinae</taxon>
        <taxon>Arctium</taxon>
    </lineage>
</organism>